<evidence type="ECO:0000313" key="14">
    <source>
        <dbReference type="Proteomes" id="UP000020529"/>
    </source>
</evidence>
<feature type="binding site" evidence="10">
    <location>
        <position position="244"/>
    </location>
    <ligand>
        <name>glycerol</name>
        <dbReference type="ChEBI" id="CHEBI:17754"/>
    </ligand>
</feature>
<keyword evidence="10" id="KW-0862">Zinc</keyword>
<evidence type="ECO:0000256" key="2">
    <source>
        <dbReference type="ARBA" id="ARBA00022516"/>
    </source>
</evidence>
<feature type="non-terminal residue" evidence="13">
    <location>
        <position position="319"/>
    </location>
</feature>
<feature type="binding site" evidence="10">
    <location>
        <position position="261"/>
    </location>
    <ligand>
        <name>glycerol</name>
        <dbReference type="ChEBI" id="CHEBI:17754"/>
    </ligand>
</feature>
<dbReference type="InterPro" id="IPR016205">
    <property type="entry name" value="Glycerol_DH"/>
</dbReference>
<dbReference type="Pfam" id="PF13685">
    <property type="entry name" value="Fe-ADH_2"/>
    <property type="match status" value="1"/>
</dbReference>
<comment type="cofactor">
    <cofactor evidence="10">
        <name>Zn(2+)</name>
        <dbReference type="ChEBI" id="CHEBI:29105"/>
    </cofactor>
    <text evidence="10">Binds 1 zinc ion per subunit.</text>
</comment>
<evidence type="ECO:0000256" key="5">
    <source>
        <dbReference type="ARBA" id="ARBA00023002"/>
    </source>
</evidence>
<evidence type="ECO:0000256" key="1">
    <source>
        <dbReference type="ARBA" id="ARBA00022490"/>
    </source>
</evidence>
<dbReference type="GO" id="GO:0046872">
    <property type="term" value="F:metal ion binding"/>
    <property type="evidence" value="ECO:0007669"/>
    <property type="project" value="UniProtKB-KW"/>
</dbReference>
<sequence length="319" mass="35906">MFYQSINVPVIWEIEHGALRSLNQIISKNNLYFKYKVLVTSYSLYQLYSKLFSSLCFDQIIYIEGGSFEEINNLGRVEHVTNSLFFAFGGGSIIDAMKLYAQLNDLNYITIPSTLSNDALFSPVARLNKRGIKRSFGVKEPLGIIADLDIIKQSPSVLLLAGVGDLVSNLSAIKDWNLSNKETEEPINNFAMSLAYLSASSIVNNDVDNVYNSDFLKRLGNGLVMSGLAMILARNTRPASGAEHLISHAIDELYPQRATMHGIQVAYGQLIIEKYFRNDFKEYNHLKVFFSKIGLYQEIKSRCIFSDSEIHTILEKAKV</sequence>
<feature type="binding site" evidence="10">
    <location>
        <position position="165"/>
    </location>
    <ligand>
        <name>glycerol</name>
        <dbReference type="ChEBI" id="CHEBI:17754"/>
    </ligand>
</feature>
<keyword evidence="1" id="KW-0963">Cytoplasm</keyword>
<dbReference type="SUPFAM" id="SSF56796">
    <property type="entry name" value="Dehydroquinate synthase-like"/>
    <property type="match status" value="1"/>
</dbReference>
<keyword evidence="7" id="KW-0443">Lipid metabolism</keyword>
<feature type="binding site" evidence="12">
    <location>
        <begin position="91"/>
        <end position="95"/>
    </location>
    <ligand>
        <name>NAD(+)</name>
        <dbReference type="ChEBI" id="CHEBI:57540"/>
    </ligand>
</feature>
<proteinExistence type="predicted"/>
<dbReference type="GO" id="GO:0016614">
    <property type="term" value="F:oxidoreductase activity, acting on CH-OH group of donors"/>
    <property type="evidence" value="ECO:0007669"/>
    <property type="project" value="InterPro"/>
</dbReference>
<evidence type="ECO:0000256" key="7">
    <source>
        <dbReference type="ARBA" id="ARBA00023098"/>
    </source>
</evidence>
<keyword evidence="2" id="KW-0444">Lipid biosynthesis</keyword>
<accession>A0A015URV9</accession>
<evidence type="ECO:0000256" key="4">
    <source>
        <dbReference type="ARBA" id="ARBA00022857"/>
    </source>
</evidence>
<evidence type="ECO:0000313" key="13">
    <source>
        <dbReference type="EMBL" id="EXY76553.1"/>
    </source>
</evidence>
<feature type="binding site" evidence="11">
    <location>
        <position position="118"/>
    </location>
    <ligand>
        <name>glycerol</name>
        <dbReference type="ChEBI" id="CHEBI:17754"/>
    </ligand>
</feature>
<evidence type="ECO:0000256" key="11">
    <source>
        <dbReference type="PIRSR" id="PIRSR000112-2"/>
    </source>
</evidence>
<evidence type="ECO:0000256" key="8">
    <source>
        <dbReference type="ARBA" id="ARBA00023209"/>
    </source>
</evidence>
<keyword evidence="9" id="KW-1208">Phospholipid metabolism</keyword>
<dbReference type="InterPro" id="IPR032837">
    <property type="entry name" value="G1PDH"/>
</dbReference>
<dbReference type="PANTHER" id="PTHR43616">
    <property type="entry name" value="GLYCEROL DEHYDROGENASE"/>
    <property type="match status" value="1"/>
</dbReference>
<dbReference type="Proteomes" id="UP000020529">
    <property type="component" value="Unassembled WGS sequence"/>
</dbReference>
<keyword evidence="6 12" id="KW-0520">NAD</keyword>
<dbReference type="PANTHER" id="PTHR43616:SF5">
    <property type="entry name" value="GLYCEROL DEHYDROGENASE 1"/>
    <property type="match status" value="1"/>
</dbReference>
<evidence type="ECO:0000256" key="3">
    <source>
        <dbReference type="ARBA" id="ARBA00022723"/>
    </source>
</evidence>
<feature type="binding site" evidence="12">
    <location>
        <position position="122"/>
    </location>
    <ligand>
        <name>NAD(+)</name>
        <dbReference type="ChEBI" id="CHEBI:57540"/>
    </ligand>
</feature>
<gene>
    <name evidence="13" type="ORF">M124_4554</name>
</gene>
<dbReference type="RefSeq" id="WP_032587210.1">
    <property type="nucleotide sequence ID" value="NZ_JGCY01000142.1"/>
</dbReference>
<comment type="caution">
    <text evidence="13">The sequence shown here is derived from an EMBL/GenBank/DDBJ whole genome shotgun (WGS) entry which is preliminary data.</text>
</comment>
<dbReference type="PIRSF" id="PIRSF000112">
    <property type="entry name" value="Glycerol_dehydrogenase"/>
    <property type="match status" value="1"/>
</dbReference>
<organism evidence="13 14">
    <name type="scientific">Bacteroides fragilis str. 3988T(B)14</name>
    <dbReference type="NCBI Taxonomy" id="1339315"/>
    <lineage>
        <taxon>Bacteria</taxon>
        <taxon>Pseudomonadati</taxon>
        <taxon>Bacteroidota</taxon>
        <taxon>Bacteroidia</taxon>
        <taxon>Bacteroidales</taxon>
        <taxon>Bacteroidaceae</taxon>
        <taxon>Bacteroides</taxon>
    </lineage>
</organism>
<keyword evidence="8" id="KW-0594">Phospholipid biosynthesis</keyword>
<evidence type="ECO:0000256" key="10">
    <source>
        <dbReference type="PIRSR" id="PIRSR000112-1"/>
    </source>
</evidence>
<reference evidence="13 14" key="1">
    <citation type="submission" date="2014-02" db="EMBL/GenBank/DDBJ databases">
        <authorList>
            <person name="Sears C."/>
            <person name="Carroll K."/>
            <person name="Sack B.R."/>
            <person name="Qadri F."/>
            <person name="Myers L.L."/>
            <person name="Chung G.-T."/>
            <person name="Escheverria P."/>
            <person name="Fraser C.M."/>
            <person name="Sadzewicz L."/>
            <person name="Shefchek K.A."/>
            <person name="Tallon L."/>
            <person name="Das S.P."/>
            <person name="Daugherty S."/>
            <person name="Mongodin E.F."/>
        </authorList>
    </citation>
    <scope>NUCLEOTIDE SEQUENCE [LARGE SCALE GENOMIC DNA]</scope>
    <source>
        <strain evidence="14">3988T(B)14</strain>
    </source>
</reference>
<evidence type="ECO:0000256" key="6">
    <source>
        <dbReference type="ARBA" id="ARBA00023027"/>
    </source>
</evidence>
<dbReference type="EMBL" id="JGCY01000142">
    <property type="protein sequence ID" value="EXY76553.1"/>
    <property type="molecule type" value="Genomic_DNA"/>
</dbReference>
<keyword evidence="4" id="KW-0521">NADP</keyword>
<keyword evidence="3 10" id="KW-0479">Metal-binding</keyword>
<dbReference type="Gene3D" id="3.40.50.1970">
    <property type="match status" value="1"/>
</dbReference>
<protein>
    <submittedName>
        <fullName evidence="13">Iron-containing alcohol dehydrogenase family protein</fullName>
    </submittedName>
</protein>
<evidence type="ECO:0000256" key="9">
    <source>
        <dbReference type="ARBA" id="ARBA00023264"/>
    </source>
</evidence>
<evidence type="ECO:0000256" key="12">
    <source>
        <dbReference type="PIRSR" id="PIRSR000112-3"/>
    </source>
</evidence>
<keyword evidence="5" id="KW-0560">Oxidoreductase</keyword>
<dbReference type="Gene3D" id="1.20.1090.10">
    <property type="entry name" value="Dehydroquinate synthase-like - alpha domain"/>
    <property type="match status" value="1"/>
</dbReference>
<dbReference type="AlphaFoldDB" id="A0A015URV9"/>
<dbReference type="GO" id="GO:0008654">
    <property type="term" value="P:phospholipid biosynthetic process"/>
    <property type="evidence" value="ECO:0007669"/>
    <property type="project" value="UniProtKB-KW"/>
</dbReference>
<name>A0A015URV9_BACFG</name>